<dbReference type="OrthoDB" id="678409at2"/>
<sequence length="61" mass="6545">MEKLTKLNAKKVESLETIKGGRAMLAEFSLEAGDAAGTTVHSPTHYSGPDVYVCDHKPDAK</sequence>
<protein>
    <submittedName>
        <fullName evidence="1">Uncharacterized protein</fullName>
    </submittedName>
</protein>
<reference evidence="2" key="1">
    <citation type="submission" date="2016-10" db="EMBL/GenBank/DDBJ databases">
        <authorList>
            <person name="Varghese N."/>
            <person name="Submissions S."/>
        </authorList>
    </citation>
    <scope>NUCLEOTIDE SEQUENCE [LARGE SCALE GENOMIC DNA]</scope>
    <source>
        <strain evidence="2">DSM 3695</strain>
    </source>
</reference>
<name>A0A1I0S8K6_9BACT</name>
<dbReference type="Proteomes" id="UP000199310">
    <property type="component" value="Unassembled WGS sequence"/>
</dbReference>
<gene>
    <name evidence="1" type="ORF">SAMN04488122_4739</name>
</gene>
<dbReference type="STRING" id="29529.SAMN04488122_4739"/>
<dbReference type="RefSeq" id="WP_089898650.1">
    <property type="nucleotide sequence ID" value="NZ_FOJG01000002.1"/>
</dbReference>
<dbReference type="EMBL" id="FOJG01000002">
    <property type="protein sequence ID" value="SEW52251.1"/>
    <property type="molecule type" value="Genomic_DNA"/>
</dbReference>
<evidence type="ECO:0000313" key="2">
    <source>
        <dbReference type="Proteomes" id="UP000199310"/>
    </source>
</evidence>
<organism evidence="1 2">
    <name type="scientific">Chitinophaga arvensicola</name>
    <dbReference type="NCBI Taxonomy" id="29529"/>
    <lineage>
        <taxon>Bacteria</taxon>
        <taxon>Pseudomonadati</taxon>
        <taxon>Bacteroidota</taxon>
        <taxon>Chitinophagia</taxon>
        <taxon>Chitinophagales</taxon>
        <taxon>Chitinophagaceae</taxon>
        <taxon>Chitinophaga</taxon>
    </lineage>
</organism>
<proteinExistence type="predicted"/>
<keyword evidence="2" id="KW-1185">Reference proteome</keyword>
<dbReference type="AlphaFoldDB" id="A0A1I0S8K6"/>
<evidence type="ECO:0000313" key="1">
    <source>
        <dbReference type="EMBL" id="SEW52251.1"/>
    </source>
</evidence>
<accession>A0A1I0S8K6</accession>